<dbReference type="Ensembl" id="ENSPTET00000006900.1">
    <property type="protein sequence ID" value="ENSPTEP00000004439.1"/>
    <property type="gene ID" value="ENSPTEG00000005191.1"/>
</dbReference>
<accession>A0A8C9GG57</accession>
<sequence>MAAERDRLSKKKKKKRGRVSLCRPVWSAAARSRLTEASTSWAQVILPPQPLRLVLNSWAQMILLPRPPKVLGLQV</sequence>
<evidence type="ECO:0000313" key="2">
    <source>
        <dbReference type="Proteomes" id="UP000694416"/>
    </source>
</evidence>
<protein>
    <submittedName>
        <fullName evidence="1">Uncharacterized protein</fullName>
    </submittedName>
</protein>
<keyword evidence="2" id="KW-1185">Reference proteome</keyword>
<organism evidence="1 2">
    <name type="scientific">Piliocolobus tephrosceles</name>
    <name type="common">Ugandan red Colobus</name>
    <dbReference type="NCBI Taxonomy" id="591936"/>
    <lineage>
        <taxon>Eukaryota</taxon>
        <taxon>Metazoa</taxon>
        <taxon>Chordata</taxon>
        <taxon>Craniata</taxon>
        <taxon>Vertebrata</taxon>
        <taxon>Euteleostomi</taxon>
        <taxon>Mammalia</taxon>
        <taxon>Eutheria</taxon>
        <taxon>Euarchontoglires</taxon>
        <taxon>Primates</taxon>
        <taxon>Haplorrhini</taxon>
        <taxon>Catarrhini</taxon>
        <taxon>Cercopithecidae</taxon>
        <taxon>Colobinae</taxon>
        <taxon>Piliocolobus</taxon>
    </lineage>
</organism>
<proteinExistence type="predicted"/>
<dbReference type="Proteomes" id="UP000694416">
    <property type="component" value="Unplaced"/>
</dbReference>
<evidence type="ECO:0000313" key="1">
    <source>
        <dbReference type="Ensembl" id="ENSPTEP00000004439.1"/>
    </source>
</evidence>
<reference evidence="1" key="2">
    <citation type="submission" date="2025-09" db="UniProtKB">
        <authorList>
            <consortium name="Ensembl"/>
        </authorList>
    </citation>
    <scope>IDENTIFICATION</scope>
</reference>
<dbReference type="AlphaFoldDB" id="A0A8C9GG57"/>
<name>A0A8C9GG57_9PRIM</name>
<reference evidence="1" key="1">
    <citation type="submission" date="2025-08" db="UniProtKB">
        <authorList>
            <consortium name="Ensembl"/>
        </authorList>
    </citation>
    <scope>IDENTIFICATION</scope>
</reference>